<proteinExistence type="predicted"/>
<dbReference type="InterPro" id="IPR018378">
    <property type="entry name" value="C-type_lectin_CS"/>
</dbReference>
<keyword evidence="5" id="KW-1185">Reference proteome</keyword>
<evidence type="ECO:0000313" key="4">
    <source>
        <dbReference type="Ensembl" id="ENSPMGP00000008771.1"/>
    </source>
</evidence>
<sequence>NSVCWVLLYFQDYEEDCSYRSDSEVLHERNHIQIDSLKSRTVSVGTIKIMNVVYCSNFHQNIYQVLSCLLILKPPYPKCHNSVKLGDNLVLCVVRLAAIYNCDYFSEVVLQCPPGWRMFEWSCYLISNESKSWKQSQKDCRNRGTRLVAVDSTEEQGHFIICSLFQAFLSGLIEEHTMLWIGLADSIKEGTWRWVSGDPLTLSFWQTQQPDNGGGIWQFGEEDCAHITTGTNSENNWNDLSCKTSLRWICETDLATK</sequence>
<dbReference type="Proteomes" id="UP000261520">
    <property type="component" value="Unplaced"/>
</dbReference>
<dbReference type="InterPro" id="IPR016187">
    <property type="entry name" value="CTDL_fold"/>
</dbReference>
<dbReference type="Pfam" id="PF00059">
    <property type="entry name" value="Lectin_C"/>
    <property type="match status" value="1"/>
</dbReference>
<feature type="domain" description="C-type lectin" evidence="3">
    <location>
        <begin position="119"/>
        <end position="251"/>
    </location>
</feature>
<dbReference type="PROSITE" id="PS00615">
    <property type="entry name" value="C_TYPE_LECTIN_1"/>
    <property type="match status" value="1"/>
</dbReference>
<dbReference type="SUPFAM" id="SSF56436">
    <property type="entry name" value="C-type lectin-like"/>
    <property type="match status" value="1"/>
</dbReference>
<dbReference type="GO" id="GO:0030246">
    <property type="term" value="F:carbohydrate binding"/>
    <property type="evidence" value="ECO:0007669"/>
    <property type="project" value="UniProtKB-KW"/>
</dbReference>
<evidence type="ECO:0000256" key="2">
    <source>
        <dbReference type="ARBA" id="ARBA00023157"/>
    </source>
</evidence>
<dbReference type="InterPro" id="IPR033989">
    <property type="entry name" value="CD209-like_CTLD"/>
</dbReference>
<dbReference type="InterPro" id="IPR016186">
    <property type="entry name" value="C-type_lectin-like/link_sf"/>
</dbReference>
<dbReference type="InterPro" id="IPR050111">
    <property type="entry name" value="C-type_lectin/snaclec_domain"/>
</dbReference>
<reference evidence="4" key="1">
    <citation type="submission" date="2025-08" db="UniProtKB">
        <authorList>
            <consortium name="Ensembl"/>
        </authorList>
    </citation>
    <scope>IDENTIFICATION</scope>
</reference>
<reference evidence="4" key="2">
    <citation type="submission" date="2025-09" db="UniProtKB">
        <authorList>
            <consortium name="Ensembl"/>
        </authorList>
    </citation>
    <scope>IDENTIFICATION</scope>
</reference>
<dbReference type="Ensembl" id="ENSPMGT00000009337.1">
    <property type="protein sequence ID" value="ENSPMGP00000008771.1"/>
    <property type="gene ID" value="ENSPMGG00000007266.1"/>
</dbReference>
<dbReference type="Gene3D" id="3.10.100.10">
    <property type="entry name" value="Mannose-Binding Protein A, subunit A"/>
    <property type="match status" value="1"/>
</dbReference>
<dbReference type="PROSITE" id="PS50041">
    <property type="entry name" value="C_TYPE_LECTIN_2"/>
    <property type="match status" value="1"/>
</dbReference>
<protein>
    <recommendedName>
        <fullName evidence="3">C-type lectin domain-containing protein</fullName>
    </recommendedName>
</protein>
<evidence type="ECO:0000259" key="3">
    <source>
        <dbReference type="PROSITE" id="PS50041"/>
    </source>
</evidence>
<keyword evidence="2" id="KW-1015">Disulfide bond</keyword>
<dbReference type="SMART" id="SM00034">
    <property type="entry name" value="CLECT"/>
    <property type="match status" value="1"/>
</dbReference>
<dbReference type="AlphaFoldDB" id="A0A3B3ZWT9"/>
<dbReference type="PANTHER" id="PTHR22803">
    <property type="entry name" value="MANNOSE, PHOSPHOLIPASE, LECTIN RECEPTOR RELATED"/>
    <property type="match status" value="1"/>
</dbReference>
<dbReference type="CDD" id="cd03590">
    <property type="entry name" value="CLECT_DC-SIGN_like"/>
    <property type="match status" value="1"/>
</dbReference>
<dbReference type="STRING" id="409849.ENSPMGP00000008771"/>
<keyword evidence="1" id="KW-0430">Lectin</keyword>
<organism evidence="4 5">
    <name type="scientific">Periophthalmus magnuspinnatus</name>
    <dbReference type="NCBI Taxonomy" id="409849"/>
    <lineage>
        <taxon>Eukaryota</taxon>
        <taxon>Metazoa</taxon>
        <taxon>Chordata</taxon>
        <taxon>Craniata</taxon>
        <taxon>Vertebrata</taxon>
        <taxon>Euteleostomi</taxon>
        <taxon>Actinopterygii</taxon>
        <taxon>Neopterygii</taxon>
        <taxon>Teleostei</taxon>
        <taxon>Neoteleostei</taxon>
        <taxon>Acanthomorphata</taxon>
        <taxon>Gobiaria</taxon>
        <taxon>Gobiiformes</taxon>
        <taxon>Gobioidei</taxon>
        <taxon>Gobiidae</taxon>
        <taxon>Oxudercinae</taxon>
        <taxon>Periophthalmus</taxon>
    </lineage>
</organism>
<evidence type="ECO:0000313" key="5">
    <source>
        <dbReference type="Proteomes" id="UP000261520"/>
    </source>
</evidence>
<accession>A0A3B3ZWT9</accession>
<name>A0A3B3ZWT9_9GOBI</name>
<evidence type="ECO:0000256" key="1">
    <source>
        <dbReference type="ARBA" id="ARBA00022734"/>
    </source>
</evidence>
<dbReference type="InterPro" id="IPR001304">
    <property type="entry name" value="C-type_lectin-like"/>
</dbReference>